<proteinExistence type="predicted"/>
<name>A0A366MEK9_9EURY</name>
<sequence length="118" mass="13071">MKFKFGVNLTEELDIIEKLLKVNINDVDTGINNSQIEIIKDLVVSELSTGNLIDVLIGIQMQRLSLGFKDELENGQLNSHSEASVENLIQLLTLKGDNECDVLDGDAAIEINPFNFNP</sequence>
<dbReference type="EMBL" id="NIZT01000014">
    <property type="protein sequence ID" value="RBQ23902.1"/>
    <property type="molecule type" value="Genomic_DNA"/>
</dbReference>
<evidence type="ECO:0000313" key="2">
    <source>
        <dbReference type="Proteomes" id="UP000253099"/>
    </source>
</evidence>
<protein>
    <submittedName>
        <fullName evidence="1">Uncharacterized protein</fullName>
    </submittedName>
</protein>
<dbReference type="AlphaFoldDB" id="A0A366MEK9"/>
<keyword evidence="2" id="KW-1185">Reference proteome</keyword>
<evidence type="ECO:0000313" key="1">
    <source>
        <dbReference type="EMBL" id="RBQ23902.1"/>
    </source>
</evidence>
<gene>
    <name evidence="1" type="ORF">ALNOE001_06170</name>
</gene>
<organism evidence="1 2">
    <name type="scientific">Candidatus Methanobinarius endosymbioticus</name>
    <dbReference type="NCBI Taxonomy" id="2006182"/>
    <lineage>
        <taxon>Archaea</taxon>
        <taxon>Methanobacteriati</taxon>
        <taxon>Methanobacteriota</taxon>
        <taxon>Methanomada group</taxon>
        <taxon>Methanobacteria</taxon>
        <taxon>Methanobacteriales</taxon>
        <taxon>Methanobacteriaceae</taxon>
        <taxon>Candidatus Methanobinarius</taxon>
    </lineage>
</organism>
<reference evidence="1 2" key="1">
    <citation type="submission" date="2018-06" db="EMBL/GenBank/DDBJ databases">
        <title>Genomic insight into two independent archaeal endosymbiosis events.</title>
        <authorList>
            <person name="Lind A.E."/>
            <person name="Lewis W.H."/>
            <person name="Spang A."/>
            <person name="Guy L."/>
            <person name="Embley M.T."/>
            <person name="Ettema T.J.G."/>
        </authorList>
    </citation>
    <scope>NUCLEOTIDE SEQUENCE [LARGE SCALE GENOMIC DNA]</scope>
    <source>
        <strain evidence="1">NOE</strain>
    </source>
</reference>
<dbReference type="Proteomes" id="UP000253099">
    <property type="component" value="Unassembled WGS sequence"/>
</dbReference>
<comment type="caution">
    <text evidence="1">The sequence shown here is derived from an EMBL/GenBank/DDBJ whole genome shotgun (WGS) entry which is preliminary data.</text>
</comment>
<accession>A0A366MEK9</accession>